<reference evidence="1" key="1">
    <citation type="journal article" date="2014" name="Front. Microbiol.">
        <title>High frequency of phylogenetically diverse reductive dehalogenase-homologous genes in deep subseafloor sedimentary metagenomes.</title>
        <authorList>
            <person name="Kawai M."/>
            <person name="Futagami T."/>
            <person name="Toyoda A."/>
            <person name="Takaki Y."/>
            <person name="Nishi S."/>
            <person name="Hori S."/>
            <person name="Arai W."/>
            <person name="Tsubouchi T."/>
            <person name="Morono Y."/>
            <person name="Uchiyama I."/>
            <person name="Ito T."/>
            <person name="Fujiyama A."/>
            <person name="Inagaki F."/>
            <person name="Takami H."/>
        </authorList>
    </citation>
    <scope>NUCLEOTIDE SEQUENCE</scope>
    <source>
        <strain evidence="1">Expedition CK06-06</strain>
    </source>
</reference>
<organism evidence="1">
    <name type="scientific">marine sediment metagenome</name>
    <dbReference type="NCBI Taxonomy" id="412755"/>
    <lineage>
        <taxon>unclassified sequences</taxon>
        <taxon>metagenomes</taxon>
        <taxon>ecological metagenomes</taxon>
    </lineage>
</organism>
<dbReference type="EMBL" id="BARU01033548">
    <property type="protein sequence ID" value="GAH68692.1"/>
    <property type="molecule type" value="Genomic_DNA"/>
</dbReference>
<proteinExistence type="predicted"/>
<comment type="caution">
    <text evidence="1">The sequence shown here is derived from an EMBL/GenBank/DDBJ whole genome shotgun (WGS) entry which is preliminary data.</text>
</comment>
<protein>
    <submittedName>
        <fullName evidence="1">Uncharacterized protein</fullName>
    </submittedName>
</protein>
<accession>X1HGV5</accession>
<sequence>MPEQKEPKLKPGACIPWEQKKKELPRISGDEQLIRKVWEDIDALGYMYIWQCLLSF</sequence>
<name>X1HGV5_9ZZZZ</name>
<dbReference type="AlphaFoldDB" id="X1HGV5"/>
<evidence type="ECO:0000313" key="1">
    <source>
        <dbReference type="EMBL" id="GAH68692.1"/>
    </source>
</evidence>
<gene>
    <name evidence="1" type="ORF">S03H2_52770</name>
</gene>